<feature type="region of interest" description="Disordered" evidence="1">
    <location>
        <begin position="1"/>
        <end position="90"/>
    </location>
</feature>
<dbReference type="Proteomes" id="UP000887566">
    <property type="component" value="Unplaced"/>
</dbReference>
<feature type="compositionally biased region" description="Polar residues" evidence="1">
    <location>
        <begin position="10"/>
        <end position="22"/>
    </location>
</feature>
<evidence type="ECO:0000256" key="1">
    <source>
        <dbReference type="SAM" id="MobiDB-lite"/>
    </source>
</evidence>
<organism evidence="2 3">
    <name type="scientific">Plectus sambesii</name>
    <dbReference type="NCBI Taxonomy" id="2011161"/>
    <lineage>
        <taxon>Eukaryota</taxon>
        <taxon>Metazoa</taxon>
        <taxon>Ecdysozoa</taxon>
        <taxon>Nematoda</taxon>
        <taxon>Chromadorea</taxon>
        <taxon>Plectida</taxon>
        <taxon>Plectina</taxon>
        <taxon>Plectoidea</taxon>
        <taxon>Plectidae</taxon>
        <taxon>Plectus</taxon>
    </lineage>
</organism>
<dbReference type="AlphaFoldDB" id="A0A914VDF3"/>
<evidence type="ECO:0000313" key="3">
    <source>
        <dbReference type="WBParaSite" id="PSAMB.scaffold17416size1128.g37271.t1"/>
    </source>
</evidence>
<protein>
    <submittedName>
        <fullName evidence="3">Uncharacterized protein</fullName>
    </submittedName>
</protein>
<dbReference type="WBParaSite" id="PSAMB.scaffold17416size1128.g37271.t1">
    <property type="protein sequence ID" value="PSAMB.scaffold17416size1128.g37271.t1"/>
    <property type="gene ID" value="PSAMB.scaffold17416size1128.g37271"/>
</dbReference>
<accession>A0A914VDF3</accession>
<keyword evidence="2" id="KW-1185">Reference proteome</keyword>
<sequence>MFANGAFPMGNNQQQGAQQPSGMGNGVMFPQVVMPPENQMDSEQPWFNPLESAAAGPDASNERMGQPPMDNLDPRMMMQPHNAPRPVDLNPEMQHWNEEMLQRNQHQFEGMTPEVFAASLNIAPDMAPQQSAEPEQQEKPQPPPPGATVLGMDFSDRGPAFTPPKPPTSGQDSSETVVAEGGLENVPLFPASPAVVHVEAPQDGGPPAVAPQEPSVAVHSQDIPQPPPV</sequence>
<reference evidence="3" key="1">
    <citation type="submission" date="2022-11" db="UniProtKB">
        <authorList>
            <consortium name="WormBaseParasite"/>
        </authorList>
    </citation>
    <scope>IDENTIFICATION</scope>
</reference>
<name>A0A914VDF3_9BILA</name>
<feature type="region of interest" description="Disordered" evidence="1">
    <location>
        <begin position="121"/>
        <end position="229"/>
    </location>
</feature>
<proteinExistence type="predicted"/>
<evidence type="ECO:0000313" key="2">
    <source>
        <dbReference type="Proteomes" id="UP000887566"/>
    </source>
</evidence>